<evidence type="ECO:0000313" key="6">
    <source>
        <dbReference type="EMBL" id="MBB5378636.1"/>
    </source>
</evidence>
<dbReference type="SUPFAM" id="SSF56601">
    <property type="entry name" value="beta-lactamase/transpeptidase-like"/>
    <property type="match status" value="1"/>
</dbReference>
<reference evidence="8" key="2">
    <citation type="journal article" date="2019" name="Int. J. Syst. Evol. Microbiol.">
        <title>The Global Catalogue of Microorganisms (GCM) 10K type strain sequencing project: providing services to taxonomists for standard genome sequencing and annotation.</title>
        <authorList>
            <consortium name="The Broad Institute Genomics Platform"/>
            <consortium name="The Broad Institute Genome Sequencing Center for Infectious Disease"/>
            <person name="Wu L."/>
            <person name="Ma J."/>
        </authorList>
    </citation>
    <scope>NUCLEOTIDE SEQUENCE [LARGE SCALE GENOMIC DNA]</scope>
    <source>
        <strain evidence="8">CGMCC 1.18437</strain>
    </source>
</reference>
<reference evidence="5" key="1">
    <citation type="journal article" date="2014" name="Int. J. Syst. Evol. Microbiol.">
        <title>Complete genome of a new Firmicutes species belonging to the dominant human colonic microbiota ('Ruminococcus bicirculans') reveals two chromosomes and a selective capacity to utilize plant glucans.</title>
        <authorList>
            <consortium name="NISC Comparative Sequencing Program"/>
            <person name="Wegmann U."/>
            <person name="Louis P."/>
            <person name="Goesmann A."/>
            <person name="Henrissat B."/>
            <person name="Duncan S.H."/>
            <person name="Flint H.J."/>
        </authorList>
    </citation>
    <scope>NUCLEOTIDE SEQUENCE</scope>
    <source>
        <strain evidence="5">CGMCC 1.18437</strain>
    </source>
</reference>
<evidence type="ECO:0000259" key="3">
    <source>
        <dbReference type="Pfam" id="PF00905"/>
    </source>
</evidence>
<keyword evidence="2" id="KW-0472">Membrane</keyword>
<dbReference type="GO" id="GO:0071555">
    <property type="term" value="P:cell wall organization"/>
    <property type="evidence" value="ECO:0007669"/>
    <property type="project" value="TreeGrafter"/>
</dbReference>
<feature type="domain" description="Penicillin binding protein A dimerisation" evidence="4">
    <location>
        <begin position="57"/>
        <end position="112"/>
    </location>
</feature>
<keyword evidence="6" id="KW-0132">Cell division</keyword>
<evidence type="ECO:0000313" key="5">
    <source>
        <dbReference type="EMBL" id="GHF61305.1"/>
    </source>
</evidence>
<evidence type="ECO:0000313" key="8">
    <source>
        <dbReference type="Proteomes" id="UP000619376"/>
    </source>
</evidence>
<dbReference type="PANTHER" id="PTHR30627:SF1">
    <property type="entry name" value="PEPTIDOGLYCAN D,D-TRANSPEPTIDASE FTSI"/>
    <property type="match status" value="1"/>
</dbReference>
<protein>
    <submittedName>
        <fullName evidence="6">Cell division protein FtsI (Penicillin-binding protein 3)</fullName>
    </submittedName>
    <submittedName>
        <fullName evidence="5">Penicillin-binding protein 2</fullName>
    </submittedName>
</protein>
<dbReference type="GO" id="GO:0008658">
    <property type="term" value="F:penicillin binding"/>
    <property type="evidence" value="ECO:0007669"/>
    <property type="project" value="InterPro"/>
</dbReference>
<keyword evidence="6" id="KW-0131">Cell cycle</keyword>
<dbReference type="Gene3D" id="3.90.1310.10">
    <property type="entry name" value="Penicillin-binding protein 2a (Domain 2)"/>
    <property type="match status" value="1"/>
</dbReference>
<dbReference type="InterPro" id="IPR054120">
    <property type="entry name" value="PBPA_dimer"/>
</dbReference>
<dbReference type="Proteomes" id="UP000539473">
    <property type="component" value="Unassembled WGS sequence"/>
</dbReference>
<dbReference type="Gene3D" id="3.30.450.330">
    <property type="match status" value="1"/>
</dbReference>
<dbReference type="InterPro" id="IPR012338">
    <property type="entry name" value="Beta-lactam/transpept-like"/>
</dbReference>
<comment type="subcellular location">
    <subcellularLocation>
        <location evidence="1">Membrane</location>
    </subcellularLocation>
</comment>
<gene>
    <name evidence="5" type="ORF">GCM10017781_41840</name>
    <name evidence="6" type="ORF">HNQ07_004143</name>
</gene>
<evidence type="ECO:0000256" key="1">
    <source>
        <dbReference type="ARBA" id="ARBA00004370"/>
    </source>
</evidence>
<dbReference type="InterPro" id="IPR036138">
    <property type="entry name" value="PBP_dimer_sf"/>
</dbReference>
<evidence type="ECO:0000313" key="7">
    <source>
        <dbReference type="Proteomes" id="UP000539473"/>
    </source>
</evidence>
<dbReference type="InterPro" id="IPR050515">
    <property type="entry name" value="Beta-lactam/transpept"/>
</dbReference>
<dbReference type="Gene3D" id="3.40.710.10">
    <property type="entry name" value="DD-peptidase/beta-lactamase superfamily"/>
    <property type="match status" value="1"/>
</dbReference>
<dbReference type="Pfam" id="PF21922">
    <property type="entry name" value="PBP_dimer_2"/>
    <property type="match status" value="1"/>
</dbReference>
<feature type="domain" description="Penicillin-binding protein transpeptidase" evidence="3">
    <location>
        <begin position="142"/>
        <end position="435"/>
    </location>
</feature>
<dbReference type="EMBL" id="JACHFK010000014">
    <property type="protein sequence ID" value="MBB5378636.1"/>
    <property type="molecule type" value="Genomic_DNA"/>
</dbReference>
<proteinExistence type="predicted"/>
<name>A0A7W8NR70_9DEIO</name>
<keyword evidence="8" id="KW-1185">Reference proteome</keyword>
<dbReference type="GO" id="GO:0051301">
    <property type="term" value="P:cell division"/>
    <property type="evidence" value="ECO:0007669"/>
    <property type="project" value="UniProtKB-KW"/>
</dbReference>
<evidence type="ECO:0000256" key="2">
    <source>
        <dbReference type="ARBA" id="ARBA00023136"/>
    </source>
</evidence>
<dbReference type="SUPFAM" id="SSF56519">
    <property type="entry name" value="Penicillin binding protein dimerisation domain"/>
    <property type="match status" value="1"/>
</dbReference>
<dbReference type="PANTHER" id="PTHR30627">
    <property type="entry name" value="PEPTIDOGLYCAN D,D-TRANSPEPTIDASE"/>
    <property type="match status" value="1"/>
</dbReference>
<dbReference type="InterPro" id="IPR001460">
    <property type="entry name" value="PCN-bd_Tpept"/>
</dbReference>
<dbReference type="RefSeq" id="WP_184115276.1">
    <property type="nucleotide sequence ID" value="NZ_BNAJ01000015.1"/>
</dbReference>
<dbReference type="AlphaFoldDB" id="A0A7W8NR70"/>
<reference evidence="5" key="4">
    <citation type="submission" date="2024-05" db="EMBL/GenBank/DDBJ databases">
        <authorList>
            <person name="Sun Q."/>
            <person name="Zhou Y."/>
        </authorList>
    </citation>
    <scope>NUCLEOTIDE SEQUENCE</scope>
    <source>
        <strain evidence="5">CGMCC 1.18437</strain>
    </source>
</reference>
<evidence type="ECO:0000259" key="4">
    <source>
        <dbReference type="Pfam" id="PF21922"/>
    </source>
</evidence>
<comment type="caution">
    <text evidence="6">The sequence shown here is derived from an EMBL/GenBank/DDBJ whole genome shotgun (WGS) entry which is preliminary data.</text>
</comment>
<organism evidence="6 7">
    <name type="scientific">Deinococcus metalli</name>
    <dbReference type="NCBI Taxonomy" id="1141878"/>
    <lineage>
        <taxon>Bacteria</taxon>
        <taxon>Thermotogati</taxon>
        <taxon>Deinococcota</taxon>
        <taxon>Deinococci</taxon>
        <taxon>Deinococcales</taxon>
        <taxon>Deinococcaceae</taxon>
        <taxon>Deinococcus</taxon>
    </lineage>
</organism>
<dbReference type="Proteomes" id="UP000619376">
    <property type="component" value="Unassembled WGS sequence"/>
</dbReference>
<reference evidence="6 7" key="3">
    <citation type="submission" date="2020-08" db="EMBL/GenBank/DDBJ databases">
        <title>Genomic Encyclopedia of Type Strains, Phase IV (KMG-IV): sequencing the most valuable type-strain genomes for metagenomic binning, comparative biology and taxonomic classification.</title>
        <authorList>
            <person name="Goeker M."/>
        </authorList>
    </citation>
    <scope>NUCLEOTIDE SEQUENCE [LARGE SCALE GENOMIC DNA]</scope>
    <source>
        <strain evidence="6 7">DSM 27521</strain>
    </source>
</reference>
<dbReference type="GO" id="GO:0005886">
    <property type="term" value="C:plasma membrane"/>
    <property type="evidence" value="ECO:0007669"/>
    <property type="project" value="TreeGrafter"/>
</dbReference>
<dbReference type="Pfam" id="PF00905">
    <property type="entry name" value="Transpeptidase"/>
    <property type="match status" value="1"/>
</dbReference>
<accession>A0A7W8NR70</accession>
<sequence length="453" mass="47745">MRFTASPGRTLVIPPNQRWRVMRGIGLLSFSLLLVAFIALSLGPPSSAIKPAARPARGQILAADDTVLATTVNGRRRYPQGTLAGALVGFTGTDGGLSGLEASQEARLARGEDLHLTIVPAIQVSAEANLRAAVKEHDASGGAIIVLNSRTGAILAAANDALADPNHWKDTTMQTWRNRAFQDAYEPGSEMKALVVAAALDAHLTRPEAVYDTPMSRRVGRFTIHDAVPHPGQLTVQGILRYSSNVGMSLIAQALTAARLHDVLVRFGIGQPLPALGTFAAQGRLNPSPTWGEIGLATNAFGQGVTTTTVQFAAAFNTIANDGVYVPPTLILGQASAPARRLLSPATAHAMDELLHHVINDGIPHAARLRGYGLAGKTGTAQTVVNGRYSPTEYNSTFTGFFPADAPQYTISVTLFRARTRYQGSQAAAPTFRSVAAAVASNSGMAPVQPGRR</sequence>
<dbReference type="EMBL" id="BNAJ01000015">
    <property type="protein sequence ID" value="GHF61305.1"/>
    <property type="molecule type" value="Genomic_DNA"/>
</dbReference>